<dbReference type="EMBL" id="ML208446">
    <property type="protein sequence ID" value="TFK65177.1"/>
    <property type="molecule type" value="Genomic_DNA"/>
</dbReference>
<organism evidence="1 2">
    <name type="scientific">Pluteus cervinus</name>
    <dbReference type="NCBI Taxonomy" id="181527"/>
    <lineage>
        <taxon>Eukaryota</taxon>
        <taxon>Fungi</taxon>
        <taxon>Dikarya</taxon>
        <taxon>Basidiomycota</taxon>
        <taxon>Agaricomycotina</taxon>
        <taxon>Agaricomycetes</taxon>
        <taxon>Agaricomycetidae</taxon>
        <taxon>Agaricales</taxon>
        <taxon>Pluteineae</taxon>
        <taxon>Pluteaceae</taxon>
        <taxon>Pluteus</taxon>
    </lineage>
</organism>
<sequence length="98" mass="11720">MDHQQAQWTRQKIDAEIHQLRVQISTLATRRNTLVPISRLLPEVMTEIFLEARHATKSMPKSRFVLFMNSVCRYWREIYGDNPTLWSWLDLRHPEATL</sequence>
<gene>
    <name evidence="1" type="ORF">BDN72DRAFT_845884</name>
</gene>
<protein>
    <submittedName>
        <fullName evidence="1">Uncharacterized protein</fullName>
    </submittedName>
</protein>
<proteinExistence type="predicted"/>
<evidence type="ECO:0000313" key="1">
    <source>
        <dbReference type="EMBL" id="TFK65177.1"/>
    </source>
</evidence>
<keyword evidence="2" id="KW-1185">Reference proteome</keyword>
<evidence type="ECO:0000313" key="2">
    <source>
        <dbReference type="Proteomes" id="UP000308600"/>
    </source>
</evidence>
<reference evidence="1 2" key="1">
    <citation type="journal article" date="2019" name="Nat. Ecol. Evol.">
        <title>Megaphylogeny resolves global patterns of mushroom evolution.</title>
        <authorList>
            <person name="Varga T."/>
            <person name="Krizsan K."/>
            <person name="Foldi C."/>
            <person name="Dima B."/>
            <person name="Sanchez-Garcia M."/>
            <person name="Sanchez-Ramirez S."/>
            <person name="Szollosi G.J."/>
            <person name="Szarkandi J.G."/>
            <person name="Papp V."/>
            <person name="Albert L."/>
            <person name="Andreopoulos W."/>
            <person name="Angelini C."/>
            <person name="Antonin V."/>
            <person name="Barry K.W."/>
            <person name="Bougher N.L."/>
            <person name="Buchanan P."/>
            <person name="Buyck B."/>
            <person name="Bense V."/>
            <person name="Catcheside P."/>
            <person name="Chovatia M."/>
            <person name="Cooper J."/>
            <person name="Damon W."/>
            <person name="Desjardin D."/>
            <person name="Finy P."/>
            <person name="Geml J."/>
            <person name="Haridas S."/>
            <person name="Hughes K."/>
            <person name="Justo A."/>
            <person name="Karasinski D."/>
            <person name="Kautmanova I."/>
            <person name="Kiss B."/>
            <person name="Kocsube S."/>
            <person name="Kotiranta H."/>
            <person name="LaButti K.M."/>
            <person name="Lechner B.E."/>
            <person name="Liimatainen K."/>
            <person name="Lipzen A."/>
            <person name="Lukacs Z."/>
            <person name="Mihaltcheva S."/>
            <person name="Morgado L.N."/>
            <person name="Niskanen T."/>
            <person name="Noordeloos M.E."/>
            <person name="Ohm R.A."/>
            <person name="Ortiz-Santana B."/>
            <person name="Ovrebo C."/>
            <person name="Racz N."/>
            <person name="Riley R."/>
            <person name="Savchenko A."/>
            <person name="Shiryaev A."/>
            <person name="Soop K."/>
            <person name="Spirin V."/>
            <person name="Szebenyi C."/>
            <person name="Tomsovsky M."/>
            <person name="Tulloss R.E."/>
            <person name="Uehling J."/>
            <person name="Grigoriev I.V."/>
            <person name="Vagvolgyi C."/>
            <person name="Papp T."/>
            <person name="Martin F.M."/>
            <person name="Miettinen O."/>
            <person name="Hibbett D.S."/>
            <person name="Nagy L.G."/>
        </authorList>
    </citation>
    <scope>NUCLEOTIDE SEQUENCE [LARGE SCALE GENOMIC DNA]</scope>
    <source>
        <strain evidence="1 2">NL-1719</strain>
    </source>
</reference>
<dbReference type="Proteomes" id="UP000308600">
    <property type="component" value="Unassembled WGS sequence"/>
</dbReference>
<accession>A0ACD3AHD7</accession>
<name>A0ACD3AHD7_9AGAR</name>